<dbReference type="InterPro" id="IPR051336">
    <property type="entry name" value="RhoGEF_Guanine_NuclExch_SF"/>
</dbReference>
<evidence type="ECO:0000259" key="7">
    <source>
        <dbReference type="PROSITE" id="PS50010"/>
    </source>
</evidence>
<proteinExistence type="predicted"/>
<dbReference type="Proteomes" id="UP001176940">
    <property type="component" value="Unassembled WGS sequence"/>
</dbReference>
<evidence type="ECO:0000256" key="4">
    <source>
        <dbReference type="SAM" id="MobiDB-lite"/>
    </source>
</evidence>
<dbReference type="Gene3D" id="1.20.58.60">
    <property type="match status" value="1"/>
</dbReference>
<organism evidence="8 9">
    <name type="scientific">Ranitomeya imitator</name>
    <name type="common">mimic poison frog</name>
    <dbReference type="NCBI Taxonomy" id="111125"/>
    <lineage>
        <taxon>Eukaryota</taxon>
        <taxon>Metazoa</taxon>
        <taxon>Chordata</taxon>
        <taxon>Craniata</taxon>
        <taxon>Vertebrata</taxon>
        <taxon>Euteleostomi</taxon>
        <taxon>Amphibia</taxon>
        <taxon>Batrachia</taxon>
        <taxon>Anura</taxon>
        <taxon>Neobatrachia</taxon>
        <taxon>Hyloidea</taxon>
        <taxon>Dendrobatidae</taxon>
        <taxon>Dendrobatinae</taxon>
        <taxon>Ranitomeya</taxon>
    </lineage>
</organism>
<dbReference type="Pfam" id="PF00621">
    <property type="entry name" value="RhoGEF"/>
    <property type="match status" value="1"/>
</dbReference>
<evidence type="ECO:0000313" key="9">
    <source>
        <dbReference type="Proteomes" id="UP001176940"/>
    </source>
</evidence>
<dbReference type="SMART" id="SM00325">
    <property type="entry name" value="RhoGEF"/>
    <property type="match status" value="1"/>
</dbReference>
<dbReference type="SUPFAM" id="SSF50044">
    <property type="entry name" value="SH3-domain"/>
    <property type="match status" value="1"/>
</dbReference>
<keyword evidence="2" id="KW-0344">Guanine-nucleotide releasing factor</keyword>
<evidence type="ECO:0008006" key="10">
    <source>
        <dbReference type="Google" id="ProtNLM"/>
    </source>
</evidence>
<dbReference type="InterPro" id="IPR001849">
    <property type="entry name" value="PH_domain"/>
</dbReference>
<dbReference type="PROSITE" id="PS00741">
    <property type="entry name" value="DH_1"/>
    <property type="match status" value="1"/>
</dbReference>
<comment type="caution">
    <text evidence="8">The sequence shown here is derived from an EMBL/GenBank/DDBJ whole genome shotgun (WGS) entry which is preliminary data.</text>
</comment>
<dbReference type="InterPro" id="IPR056466">
    <property type="entry name" value="Spectrin_DBS"/>
</dbReference>
<dbReference type="SUPFAM" id="SSF48065">
    <property type="entry name" value="DBL homology domain (DH-domain)"/>
    <property type="match status" value="1"/>
</dbReference>
<feature type="domain" description="DH" evidence="7">
    <location>
        <begin position="685"/>
        <end position="865"/>
    </location>
</feature>
<dbReference type="SMART" id="SM00326">
    <property type="entry name" value="SH3"/>
    <property type="match status" value="1"/>
</dbReference>
<sequence>MARDVAEYVRACVSCAKNKSPRQRPAGLLYPLPVADRPWEMVGMDFVVGLPKSRNCTIIWDDWASLLPWAEFALNNAVADSTDQTPFLLNYGQHPRVPVPMPVSSADSRVADWAVEAQDIWDRTQDAIRASKERMRSSADAHRRPAPTFAPGDLVWLSARNIRLRVESTKFAPRYLGPFKVLEQVNPVVYRLALPPRLGITDTFHVSLLKPVYMSRFSESSAGTSGSSTDDYEVVMLSSASDLLKYIDEKQLTAEFGGTLEYRHRDWVVFRTAIEGFALTVKEIAQMLQAFGTELAETELPSDVYSIEHILANRTEKYCQLKKDITSVTQEGGLLLNSFEEPSTSLVTEQETSEKHGDWETVNRLLAQLHEMESAFDGFWEKHQLKMEQYLELLKFEQHFQELKNATDFLMAQQTGVPDTGENISEVKQRIVELGNIEERSKELMGRSQMVILHGHQLAANHHYALNLICQQCNELRHASDILSEEIRRKLSHLSTTHELHVRLQQALESCDKGAYFLANQQMDKCQSREGAQRALQDVEKFLDSSELDLSFDPQSLQYDFESILTEELKAQIQAVQAKIENVRELFENRQSCLKKLADKQVRPVQLVAPRPENPPRARSPLFSPKHGMDFNSSLKFSFDITLPGKRTTRKMQTSRKIEVMHDYQEKRNSLQFFISESEDSLDILKGHVIHELVETERIYVEELYTILLGYRSEMENPEMFNYLPLTLRNTKNILFGNMPQIYDFHNKVFLLNLESCIGAPERVGYCFLERREDFQMYEKYCQNKPRSDSLWRQFSDSAFFQECQKKLEHKLALDSYLLKPIQRLTKYQLLLKELLKYSINSEGFQELQEALVSMLDLLKSVNDSMHQIAITGYNGDINDLGRIFMQGSFSVWITHKKGPTKMKELARFKPMQRHLFLYERAIVFCKRREEHGDGHDKTPSYSFKHFLKMNAVGITENVKGDNRKFEIWYSGREEVYVVQAQTSDQKAAWLSEIRKILTRQRELIKVEKLKQNSFSDQVVLSPQMNEGKLQRASVSSEENDSENSSPMLESLNISPHHKPHRGWHGMSQSLEICEGLEGWSSHHCTCPCSDTEDEDTLQLSPGKYKALADCKKRGSDDVLVKNGDVIQLLQEDAEGQWLVKNLNRKKEGWIHGNNLQFIIGECRMRASKITDAALCSTRKLSSP</sequence>
<dbReference type="CDD" id="cd00160">
    <property type="entry name" value="RhoGEF"/>
    <property type="match status" value="1"/>
</dbReference>
<dbReference type="Gene3D" id="3.30.420.10">
    <property type="entry name" value="Ribonuclease H-like superfamily/Ribonuclease H"/>
    <property type="match status" value="1"/>
</dbReference>
<dbReference type="InterPro" id="IPR055251">
    <property type="entry name" value="SOS1_NGEF_PH"/>
</dbReference>
<dbReference type="CDD" id="cd11857">
    <property type="entry name" value="SH3_DBS"/>
    <property type="match status" value="1"/>
</dbReference>
<dbReference type="SUPFAM" id="SSF46966">
    <property type="entry name" value="Spectrin repeat"/>
    <property type="match status" value="1"/>
</dbReference>
<dbReference type="InterPro" id="IPR001452">
    <property type="entry name" value="SH3_domain"/>
</dbReference>
<evidence type="ECO:0000256" key="3">
    <source>
        <dbReference type="PROSITE-ProRule" id="PRU00192"/>
    </source>
</evidence>
<reference evidence="8" key="1">
    <citation type="submission" date="2023-07" db="EMBL/GenBank/DDBJ databases">
        <authorList>
            <person name="Stuckert A."/>
        </authorList>
    </citation>
    <scope>NUCLEOTIDE SEQUENCE</scope>
</reference>
<feature type="region of interest" description="Disordered" evidence="4">
    <location>
        <begin position="1021"/>
        <end position="1061"/>
    </location>
</feature>
<evidence type="ECO:0000259" key="5">
    <source>
        <dbReference type="PROSITE" id="PS50002"/>
    </source>
</evidence>
<dbReference type="PROSITE" id="PS50002">
    <property type="entry name" value="SH3"/>
    <property type="match status" value="1"/>
</dbReference>
<dbReference type="PROSITE" id="PS50010">
    <property type="entry name" value="DH_2"/>
    <property type="match status" value="1"/>
</dbReference>
<dbReference type="Gene3D" id="2.30.29.30">
    <property type="entry name" value="Pleckstrin-homology domain (PH domain)/Phosphotyrosine-binding domain (PTB)"/>
    <property type="match status" value="1"/>
</dbReference>
<dbReference type="Pfam" id="PF23289">
    <property type="entry name" value="Spectrin_5"/>
    <property type="match status" value="1"/>
</dbReference>
<dbReference type="InterPro" id="IPR001331">
    <property type="entry name" value="GDS_CDC24_CS"/>
</dbReference>
<protein>
    <recommendedName>
        <fullName evidence="10">MCF.2 cell line derived transforming sequence</fullName>
    </recommendedName>
</protein>
<dbReference type="PANTHER" id="PTHR22826:SF146">
    <property type="entry name" value="PROTO-ONCOGENE DBL"/>
    <property type="match status" value="1"/>
</dbReference>
<dbReference type="Pfam" id="PF22697">
    <property type="entry name" value="SOS1_NGEF_PH"/>
    <property type="match status" value="1"/>
</dbReference>
<evidence type="ECO:0000256" key="2">
    <source>
        <dbReference type="ARBA" id="ARBA00022658"/>
    </source>
</evidence>
<evidence type="ECO:0000313" key="8">
    <source>
        <dbReference type="EMBL" id="CAJ0929264.1"/>
    </source>
</evidence>
<dbReference type="InterPro" id="IPR056924">
    <property type="entry name" value="SH3_Tf2-1"/>
</dbReference>
<keyword evidence="1 3" id="KW-0728">SH3 domain</keyword>
<dbReference type="InterPro" id="IPR035899">
    <property type="entry name" value="DBL_dom_sf"/>
</dbReference>
<dbReference type="SUPFAM" id="SSF50729">
    <property type="entry name" value="PH domain-like"/>
    <property type="match status" value="1"/>
</dbReference>
<feature type="domain" description="SH3" evidence="5">
    <location>
        <begin position="1100"/>
        <end position="1161"/>
    </location>
</feature>
<dbReference type="PROSITE" id="PS50003">
    <property type="entry name" value="PH_DOMAIN"/>
    <property type="match status" value="1"/>
</dbReference>
<dbReference type="InterPro" id="IPR011993">
    <property type="entry name" value="PH-like_dom_sf"/>
</dbReference>
<dbReference type="InterPro" id="IPR036397">
    <property type="entry name" value="RNaseH_sf"/>
</dbReference>
<dbReference type="Gene3D" id="1.20.900.10">
    <property type="entry name" value="Dbl homology (DH) domain"/>
    <property type="match status" value="1"/>
</dbReference>
<dbReference type="InterPro" id="IPR036028">
    <property type="entry name" value="SH3-like_dom_sf"/>
</dbReference>
<dbReference type="SMART" id="SM00233">
    <property type="entry name" value="PH"/>
    <property type="match status" value="1"/>
</dbReference>
<dbReference type="EMBL" id="CAUEEQ010005681">
    <property type="protein sequence ID" value="CAJ0929264.1"/>
    <property type="molecule type" value="Genomic_DNA"/>
</dbReference>
<dbReference type="Gene3D" id="2.30.30.40">
    <property type="entry name" value="SH3 Domains"/>
    <property type="match status" value="1"/>
</dbReference>
<dbReference type="InterPro" id="IPR000219">
    <property type="entry name" value="DH_dom"/>
</dbReference>
<evidence type="ECO:0000259" key="6">
    <source>
        <dbReference type="PROSITE" id="PS50003"/>
    </source>
</evidence>
<accession>A0ABN9L3B1</accession>
<name>A0ABN9L3B1_9NEOB</name>
<dbReference type="InterPro" id="IPR035532">
    <property type="entry name" value="DBS_SH3"/>
</dbReference>
<feature type="domain" description="PH" evidence="6">
    <location>
        <begin position="877"/>
        <end position="999"/>
    </location>
</feature>
<evidence type="ECO:0000256" key="1">
    <source>
        <dbReference type="ARBA" id="ARBA00022443"/>
    </source>
</evidence>
<keyword evidence="9" id="KW-1185">Reference proteome</keyword>
<dbReference type="PANTHER" id="PTHR22826">
    <property type="entry name" value="RHO GUANINE EXCHANGE FACTOR-RELATED"/>
    <property type="match status" value="1"/>
</dbReference>
<gene>
    <name evidence="8" type="ORF">RIMI_LOCUS3722802</name>
</gene>
<dbReference type="Pfam" id="PF24626">
    <property type="entry name" value="SH3_Tf2-1"/>
    <property type="match status" value="1"/>
</dbReference>